<feature type="region of interest" description="Disordered" evidence="1">
    <location>
        <begin position="1"/>
        <end position="155"/>
    </location>
</feature>
<proteinExistence type="predicted"/>
<evidence type="ECO:0000256" key="1">
    <source>
        <dbReference type="SAM" id="MobiDB-lite"/>
    </source>
</evidence>
<evidence type="ECO:0000313" key="3">
    <source>
        <dbReference type="RefSeq" id="XP_070453074.1"/>
    </source>
</evidence>
<dbReference type="GeneID" id="139079758"/>
<organism evidence="2 3">
    <name type="scientific">Equus przewalskii</name>
    <name type="common">Przewalski's horse</name>
    <name type="synonym">Equus caballus przewalskii</name>
    <dbReference type="NCBI Taxonomy" id="9798"/>
    <lineage>
        <taxon>Eukaryota</taxon>
        <taxon>Metazoa</taxon>
        <taxon>Chordata</taxon>
        <taxon>Craniata</taxon>
        <taxon>Vertebrata</taxon>
        <taxon>Euteleostomi</taxon>
        <taxon>Mammalia</taxon>
        <taxon>Eutheria</taxon>
        <taxon>Laurasiatheria</taxon>
        <taxon>Perissodactyla</taxon>
        <taxon>Equidae</taxon>
        <taxon>Equus</taxon>
    </lineage>
</organism>
<reference evidence="3" key="1">
    <citation type="submission" date="2025-08" db="UniProtKB">
        <authorList>
            <consortium name="RefSeq"/>
        </authorList>
    </citation>
    <scope>IDENTIFICATION</scope>
    <source>
        <tissue evidence="3">Blood</tissue>
    </source>
</reference>
<feature type="compositionally biased region" description="Low complexity" evidence="1">
    <location>
        <begin position="59"/>
        <end position="69"/>
    </location>
</feature>
<accession>A0ABM4MK49</accession>
<sequence>MARWAHAVRSRQPGACAAAPRRKRHPGPVRGPAAAELGTPRALGTRPDPTPRPPRRDAPPGLALTQRPGGPSPRPSPPVQELSLPSGPQERQDPAGVVAQVALAAAGLPEKEPPRDRPGRPRAAGLGRRARGSGPGASGAPAPLPFPEPAFPARRLRQASGGWGLFSPGAWVGRVKTGKLAAHTVLCRPRPLQRRPRDAAAEINTDPGRCLRRGADAPPSRRRASAQTPGEASNVLQGLPESGAPGAGTQLPGLPKCTEGRDFFPWRASPRGSWKTHPRPWPRGRAPDCTAGCPPLSWFSLCEPIANEAGRKGRNSCCGRTPAGLK</sequence>
<protein>
    <submittedName>
        <fullName evidence="3">Transcription initiation factor TFIID subunit 4-like isoform X3</fullName>
    </submittedName>
</protein>
<evidence type="ECO:0000313" key="2">
    <source>
        <dbReference type="Proteomes" id="UP001652662"/>
    </source>
</evidence>
<feature type="region of interest" description="Disordered" evidence="1">
    <location>
        <begin position="191"/>
        <end position="255"/>
    </location>
</feature>
<dbReference type="RefSeq" id="XP_070453074.1">
    <property type="nucleotide sequence ID" value="XM_070596973.1"/>
</dbReference>
<feature type="compositionally biased region" description="Basic and acidic residues" evidence="1">
    <location>
        <begin position="109"/>
        <end position="119"/>
    </location>
</feature>
<feature type="compositionally biased region" description="Polar residues" evidence="1">
    <location>
        <begin position="227"/>
        <end position="236"/>
    </location>
</feature>
<gene>
    <name evidence="3" type="primary">LOC139079758</name>
</gene>
<name>A0ABM4MK49_EQUPR</name>
<feature type="compositionally biased region" description="Low complexity" evidence="1">
    <location>
        <begin position="95"/>
        <end position="108"/>
    </location>
</feature>
<keyword evidence="2" id="KW-1185">Reference proteome</keyword>
<dbReference type="Proteomes" id="UP001652662">
    <property type="component" value="Chromosome 26"/>
</dbReference>